<dbReference type="PANTHER" id="PTHR12121">
    <property type="entry name" value="CARBON CATABOLITE REPRESSOR PROTEIN 4"/>
    <property type="match status" value="1"/>
</dbReference>
<dbReference type="EMBL" id="JACSOD020000505">
    <property type="protein sequence ID" value="MBM6500573.1"/>
    <property type="molecule type" value="Genomic_DNA"/>
</dbReference>
<evidence type="ECO:0000259" key="2">
    <source>
        <dbReference type="Pfam" id="PF03372"/>
    </source>
</evidence>
<dbReference type="RefSeq" id="WP_187656459.1">
    <property type="nucleotide sequence ID" value="NZ_JACSOD020000505.1"/>
</dbReference>
<gene>
    <name evidence="3" type="ORF">H9X54_014870</name>
</gene>
<dbReference type="InterPro" id="IPR005135">
    <property type="entry name" value="Endo/exonuclease/phosphatase"/>
</dbReference>
<protein>
    <submittedName>
        <fullName evidence="3">Endonuclease/exonuclease/phosphatase family protein</fullName>
    </submittedName>
</protein>
<evidence type="ECO:0000313" key="4">
    <source>
        <dbReference type="Proteomes" id="UP000759529"/>
    </source>
</evidence>
<comment type="caution">
    <text evidence="3">The sequence shown here is derived from an EMBL/GenBank/DDBJ whole genome shotgun (WGS) entry which is preliminary data.</text>
</comment>
<feature type="domain" description="Endonuclease/exonuclease/phosphatase" evidence="2">
    <location>
        <begin position="26"/>
        <end position="269"/>
    </location>
</feature>
<keyword evidence="3" id="KW-0255">Endonuclease</keyword>
<dbReference type="Pfam" id="PF03372">
    <property type="entry name" value="Exo_endo_phos"/>
    <property type="match status" value="1"/>
</dbReference>
<dbReference type="Gene3D" id="3.60.10.10">
    <property type="entry name" value="Endonuclease/exonuclease/phosphatase"/>
    <property type="match status" value="1"/>
</dbReference>
<dbReference type="SUPFAM" id="SSF56219">
    <property type="entry name" value="DNase I-like"/>
    <property type="match status" value="1"/>
</dbReference>
<feature type="chain" id="PRO_5047525884" evidence="1">
    <location>
        <begin position="21"/>
        <end position="279"/>
    </location>
</feature>
<accession>A0ABS2D023</accession>
<keyword evidence="1" id="KW-0732">Signal</keyword>
<keyword evidence="4" id="KW-1185">Reference proteome</keyword>
<organism evidence="3 4">
    <name type="scientific">Flavobacterium macrobrachii</name>
    <dbReference type="NCBI Taxonomy" id="591204"/>
    <lineage>
        <taxon>Bacteria</taxon>
        <taxon>Pseudomonadati</taxon>
        <taxon>Bacteroidota</taxon>
        <taxon>Flavobacteriia</taxon>
        <taxon>Flavobacteriales</taxon>
        <taxon>Flavobacteriaceae</taxon>
        <taxon>Flavobacterium</taxon>
    </lineage>
</organism>
<evidence type="ECO:0000313" key="3">
    <source>
        <dbReference type="EMBL" id="MBM6500573.1"/>
    </source>
</evidence>
<keyword evidence="3" id="KW-0540">Nuclease</keyword>
<proteinExistence type="predicted"/>
<sequence length="279" mass="32213">MKKIIFSILALLFFNGISSAQNLKLVTYNIRLDLESDGENKWSNRKDIWASQINFYEPDVFGIQEALPHQVTDIASALPEYSYVGIGRDGIGKGESSNIFFKKDRFKMVQEKTFWLSETPEKISKGWDAALNRVCTYVLLKDNKTKKSFWVFNAHLDHIGEFARTNAIQLILSKIKEVNTKKLPVFVIGDFNTEPNEQRISELKKQMDDSYDISKQKPFGPNGTFNAFQYFEPVKKRIDYIFLSKNNPFKVVKYAVLTDSKNLKFPSDHFPVLVEIQLN</sequence>
<dbReference type="GO" id="GO:0004519">
    <property type="term" value="F:endonuclease activity"/>
    <property type="evidence" value="ECO:0007669"/>
    <property type="project" value="UniProtKB-KW"/>
</dbReference>
<dbReference type="PANTHER" id="PTHR12121:SF36">
    <property type="entry name" value="ENDONUCLEASE_EXONUCLEASE_PHOSPHATASE DOMAIN-CONTAINING PROTEIN"/>
    <property type="match status" value="1"/>
</dbReference>
<dbReference type="InterPro" id="IPR050410">
    <property type="entry name" value="CCR4/nocturin_mRNA_transcr"/>
</dbReference>
<reference evidence="3 4" key="1">
    <citation type="submission" date="2021-02" db="EMBL/GenBank/DDBJ databases">
        <authorList>
            <person name="Jung H.S."/>
            <person name="Chun B.H."/>
            <person name="Jeon C.O."/>
        </authorList>
    </citation>
    <scope>NUCLEOTIDE SEQUENCE [LARGE SCALE GENOMIC DNA]</scope>
    <source>
        <strain evidence="3 4">LMG 25203</strain>
    </source>
</reference>
<dbReference type="InterPro" id="IPR036691">
    <property type="entry name" value="Endo/exonu/phosph_ase_sf"/>
</dbReference>
<feature type="signal peptide" evidence="1">
    <location>
        <begin position="1"/>
        <end position="20"/>
    </location>
</feature>
<name>A0ABS2D023_9FLAO</name>
<evidence type="ECO:0000256" key="1">
    <source>
        <dbReference type="SAM" id="SignalP"/>
    </source>
</evidence>
<dbReference type="CDD" id="cd09083">
    <property type="entry name" value="EEP-1"/>
    <property type="match status" value="1"/>
</dbReference>
<dbReference type="Proteomes" id="UP000759529">
    <property type="component" value="Unassembled WGS sequence"/>
</dbReference>
<keyword evidence="3" id="KW-0378">Hydrolase</keyword>